<dbReference type="SUPFAM" id="SSF49899">
    <property type="entry name" value="Concanavalin A-like lectins/glucanases"/>
    <property type="match status" value="1"/>
</dbReference>
<gene>
    <name evidence="3" type="primary">Btn1a1_5</name>
    <name evidence="3" type="ORF">GTO96_0012257</name>
</gene>
<feature type="chain" id="PRO_5036443499" evidence="1">
    <location>
        <begin position="19"/>
        <end position="186"/>
    </location>
</feature>
<dbReference type="PROSITE" id="PS50188">
    <property type="entry name" value="B302_SPRY"/>
    <property type="match status" value="1"/>
</dbReference>
<dbReference type="InterPro" id="IPR001870">
    <property type="entry name" value="B30.2/SPRY"/>
</dbReference>
<feature type="non-terminal residue" evidence="3">
    <location>
        <position position="186"/>
    </location>
</feature>
<dbReference type="InterPro" id="IPR003879">
    <property type="entry name" value="Butyrophylin_SPRY"/>
</dbReference>
<proteinExistence type="predicted"/>
<dbReference type="PANTHER" id="PTHR24103">
    <property type="entry name" value="E3 UBIQUITIN-PROTEIN LIGASE TRIM"/>
    <property type="match status" value="1"/>
</dbReference>
<dbReference type="EMBL" id="JAATIS010008546">
    <property type="protein sequence ID" value="KAG2457550.1"/>
    <property type="molecule type" value="Genomic_DNA"/>
</dbReference>
<evidence type="ECO:0000259" key="2">
    <source>
        <dbReference type="PROSITE" id="PS50188"/>
    </source>
</evidence>
<evidence type="ECO:0000313" key="3">
    <source>
        <dbReference type="EMBL" id="KAG2457550.1"/>
    </source>
</evidence>
<reference evidence="3 4" key="1">
    <citation type="journal article" date="2021" name="Cell">
        <title>Tracing the genetic footprints of vertebrate landing in non-teleost ray-finned fishes.</title>
        <authorList>
            <person name="Bi X."/>
            <person name="Wang K."/>
            <person name="Yang L."/>
            <person name="Pan H."/>
            <person name="Jiang H."/>
            <person name="Wei Q."/>
            <person name="Fang M."/>
            <person name="Yu H."/>
            <person name="Zhu C."/>
            <person name="Cai Y."/>
            <person name="He Y."/>
            <person name="Gan X."/>
            <person name="Zeng H."/>
            <person name="Yu D."/>
            <person name="Zhu Y."/>
            <person name="Jiang H."/>
            <person name="Qiu Q."/>
            <person name="Yang H."/>
            <person name="Zhang Y.E."/>
            <person name="Wang W."/>
            <person name="Zhu M."/>
            <person name="He S."/>
            <person name="Zhang G."/>
        </authorList>
    </citation>
    <scope>NUCLEOTIDE SEQUENCE [LARGE SCALE GENOMIC DNA]</scope>
    <source>
        <strain evidence="3">Bchr_013</strain>
    </source>
</reference>
<dbReference type="AlphaFoldDB" id="A0A8X7WWW3"/>
<name>A0A8X7WWW3_POLSE</name>
<keyword evidence="4" id="KW-1185">Reference proteome</keyword>
<accession>A0A8X7WWW3</accession>
<dbReference type="SMART" id="SM00449">
    <property type="entry name" value="SPRY"/>
    <property type="match status" value="1"/>
</dbReference>
<dbReference type="InterPro" id="IPR013320">
    <property type="entry name" value="ConA-like_dom_sf"/>
</dbReference>
<keyword evidence="1" id="KW-0732">Signal</keyword>
<evidence type="ECO:0000256" key="1">
    <source>
        <dbReference type="SAM" id="SignalP"/>
    </source>
</evidence>
<dbReference type="Pfam" id="PF00622">
    <property type="entry name" value="SPRY"/>
    <property type="match status" value="1"/>
</dbReference>
<dbReference type="Proteomes" id="UP000886611">
    <property type="component" value="Unassembled WGS sequence"/>
</dbReference>
<feature type="domain" description="B30.2/SPRY" evidence="2">
    <location>
        <begin position="6"/>
        <end position="186"/>
    </location>
</feature>
<organism evidence="3 4">
    <name type="scientific">Polypterus senegalus</name>
    <name type="common">Senegal bichir</name>
    <dbReference type="NCBI Taxonomy" id="55291"/>
    <lineage>
        <taxon>Eukaryota</taxon>
        <taxon>Metazoa</taxon>
        <taxon>Chordata</taxon>
        <taxon>Craniata</taxon>
        <taxon>Vertebrata</taxon>
        <taxon>Euteleostomi</taxon>
        <taxon>Actinopterygii</taxon>
        <taxon>Polypteriformes</taxon>
        <taxon>Polypteridae</taxon>
        <taxon>Polypterus</taxon>
    </lineage>
</organism>
<dbReference type="InterPro" id="IPR050143">
    <property type="entry name" value="TRIM/RBCC"/>
</dbReference>
<protein>
    <submittedName>
        <fullName evidence="3">BT1A1 protein</fullName>
    </submittedName>
</protein>
<sequence length="186" mass="21490">MKTYLSVTFFIFMAVVQLYRPETANMTISQDKSSKNVEVSADGKKVKAKTTIKLTGWDCAIAKESFTAGRHYWEVKVGDIPKWRLGVTNDSDFCEVIDKTKARQYYWALKWKDKKFIAVNCEQEKELTSKQKASVIGVFLDYDERRLSFYNLDNTSHIYTLIFTTKLPLYPLFNCASSDKDLVILC</sequence>
<evidence type="ECO:0000313" key="4">
    <source>
        <dbReference type="Proteomes" id="UP000886611"/>
    </source>
</evidence>
<dbReference type="PRINTS" id="PR01407">
    <property type="entry name" value="BUTYPHLNCDUF"/>
</dbReference>
<comment type="caution">
    <text evidence="3">The sequence shown here is derived from an EMBL/GenBank/DDBJ whole genome shotgun (WGS) entry which is preliminary data.</text>
</comment>
<feature type="non-terminal residue" evidence="3">
    <location>
        <position position="1"/>
    </location>
</feature>
<dbReference type="InterPro" id="IPR043136">
    <property type="entry name" value="B30.2/SPRY_sf"/>
</dbReference>
<dbReference type="InterPro" id="IPR003877">
    <property type="entry name" value="SPRY_dom"/>
</dbReference>
<dbReference type="Gene3D" id="2.60.120.920">
    <property type="match status" value="1"/>
</dbReference>
<feature type="signal peptide" evidence="1">
    <location>
        <begin position="1"/>
        <end position="18"/>
    </location>
</feature>